<protein>
    <submittedName>
        <fullName evidence="1">Uncharacterized protein</fullName>
    </submittedName>
</protein>
<dbReference type="EMBL" id="JAHRIO010033769">
    <property type="protein sequence ID" value="MEQ2169705.1"/>
    <property type="molecule type" value="Genomic_DNA"/>
</dbReference>
<accession>A0ABV0NEA0</accession>
<dbReference type="Proteomes" id="UP001476798">
    <property type="component" value="Unassembled WGS sequence"/>
</dbReference>
<evidence type="ECO:0000313" key="2">
    <source>
        <dbReference type="Proteomes" id="UP001476798"/>
    </source>
</evidence>
<sequence length="215" mass="23476">MEEESRSHICRCSKVCQAAMREEPTADTAQRLRMVSAKLQNSSTSSRGSCISRTFLEMDISYLGYDVRQHAKKHTNHRKSDGCRHREALSLDWCNTCLRILHPEEGSGDTISRCLSIPAHHRRCPMPPRGRIVPLWGIPLLVGRKWLAAVDSPPAGRAGGLQGQGQVSVIGTEAALADDMQVVAHNVASKTSRAKADSSDASHHSCVAAVLLSCR</sequence>
<organism evidence="1 2">
    <name type="scientific">Goodea atripinnis</name>
    <dbReference type="NCBI Taxonomy" id="208336"/>
    <lineage>
        <taxon>Eukaryota</taxon>
        <taxon>Metazoa</taxon>
        <taxon>Chordata</taxon>
        <taxon>Craniata</taxon>
        <taxon>Vertebrata</taxon>
        <taxon>Euteleostomi</taxon>
        <taxon>Actinopterygii</taxon>
        <taxon>Neopterygii</taxon>
        <taxon>Teleostei</taxon>
        <taxon>Neoteleostei</taxon>
        <taxon>Acanthomorphata</taxon>
        <taxon>Ovalentaria</taxon>
        <taxon>Atherinomorphae</taxon>
        <taxon>Cyprinodontiformes</taxon>
        <taxon>Goodeidae</taxon>
        <taxon>Goodea</taxon>
    </lineage>
</organism>
<evidence type="ECO:0000313" key="1">
    <source>
        <dbReference type="EMBL" id="MEQ2169705.1"/>
    </source>
</evidence>
<keyword evidence="2" id="KW-1185">Reference proteome</keyword>
<reference evidence="1 2" key="1">
    <citation type="submission" date="2021-06" db="EMBL/GenBank/DDBJ databases">
        <authorList>
            <person name="Palmer J.M."/>
        </authorList>
    </citation>
    <scope>NUCLEOTIDE SEQUENCE [LARGE SCALE GENOMIC DNA]</scope>
    <source>
        <strain evidence="1 2">GA_2019</strain>
        <tissue evidence="1">Muscle</tissue>
    </source>
</reference>
<proteinExistence type="predicted"/>
<comment type="caution">
    <text evidence="1">The sequence shown here is derived from an EMBL/GenBank/DDBJ whole genome shotgun (WGS) entry which is preliminary data.</text>
</comment>
<name>A0ABV0NEA0_9TELE</name>
<gene>
    <name evidence="1" type="ORF">GOODEAATRI_028026</name>
</gene>